<feature type="domain" description="Reverse transcriptase" evidence="16">
    <location>
        <begin position="251"/>
        <end position="558"/>
    </location>
</feature>
<evidence type="ECO:0000256" key="5">
    <source>
        <dbReference type="ARBA" id="ARBA00022679"/>
    </source>
</evidence>
<dbReference type="InterPro" id="IPR021891">
    <property type="entry name" value="Telomerase_RBD"/>
</dbReference>
<evidence type="ECO:0000256" key="14">
    <source>
        <dbReference type="RuleBase" id="RU365061"/>
    </source>
</evidence>
<dbReference type="GO" id="GO:0000781">
    <property type="term" value="C:chromosome, telomeric region"/>
    <property type="evidence" value="ECO:0007669"/>
    <property type="project" value="UniProtKB-SubCell"/>
</dbReference>
<dbReference type="GO" id="GO:0046872">
    <property type="term" value="F:metal ion binding"/>
    <property type="evidence" value="ECO:0007669"/>
    <property type="project" value="UniProtKB-KW"/>
</dbReference>
<keyword evidence="7 14" id="KW-0479">Metal-binding</keyword>
<dbReference type="GO" id="GO:0042162">
    <property type="term" value="F:telomeric DNA binding"/>
    <property type="evidence" value="ECO:0007669"/>
    <property type="project" value="TreeGrafter"/>
</dbReference>
<dbReference type="GO" id="GO:0003720">
    <property type="term" value="F:telomerase activity"/>
    <property type="evidence" value="ECO:0007669"/>
    <property type="project" value="InterPro"/>
</dbReference>
<dbReference type="Pfam" id="PF12009">
    <property type="entry name" value="Telomerase_RBD"/>
    <property type="match status" value="1"/>
</dbReference>
<dbReference type="Gene3D" id="1.10.357.90">
    <property type="match status" value="1"/>
</dbReference>
<reference evidence="17" key="2">
    <citation type="journal article" date="2023" name="BMC Genomics">
        <title>Pest status, molecular evolution, and epigenetic factors derived from the genome assembly of Frankliniella fusca, a thysanopteran phytovirus vector.</title>
        <authorList>
            <person name="Catto M.A."/>
            <person name="Labadie P.E."/>
            <person name="Jacobson A.L."/>
            <person name="Kennedy G.G."/>
            <person name="Srinivasan R."/>
            <person name="Hunt B.G."/>
        </authorList>
    </citation>
    <scope>NUCLEOTIDE SEQUENCE</scope>
    <source>
        <strain evidence="17">PL_HMW_Pooled</strain>
    </source>
</reference>
<dbReference type="GO" id="GO:0070034">
    <property type="term" value="F:telomerase RNA binding"/>
    <property type="evidence" value="ECO:0007669"/>
    <property type="project" value="TreeGrafter"/>
</dbReference>
<evidence type="ECO:0000256" key="3">
    <source>
        <dbReference type="ARBA" id="ARBA00016182"/>
    </source>
</evidence>
<evidence type="ECO:0000256" key="7">
    <source>
        <dbReference type="ARBA" id="ARBA00022723"/>
    </source>
</evidence>
<dbReference type="Gene3D" id="1.10.132.70">
    <property type="match status" value="1"/>
</dbReference>
<evidence type="ECO:0000313" key="17">
    <source>
        <dbReference type="EMBL" id="KAK3927043.1"/>
    </source>
</evidence>
<keyword evidence="11 14" id="KW-0539">Nucleus</keyword>
<dbReference type="PANTHER" id="PTHR12066:SF0">
    <property type="entry name" value="TELOMERASE REVERSE TRANSCRIPTASE"/>
    <property type="match status" value="1"/>
</dbReference>
<dbReference type="PROSITE" id="PS50878">
    <property type="entry name" value="RT_POL"/>
    <property type="match status" value="1"/>
</dbReference>
<evidence type="ECO:0000256" key="9">
    <source>
        <dbReference type="ARBA" id="ARBA00022895"/>
    </source>
</evidence>
<evidence type="ECO:0000256" key="1">
    <source>
        <dbReference type="ARBA" id="ARBA00008001"/>
    </source>
</evidence>
<comment type="catalytic activity">
    <reaction evidence="13 14">
        <text>DNA(n) + a 2'-deoxyribonucleoside 5'-triphosphate = DNA(n+1) + diphosphate</text>
        <dbReference type="Rhea" id="RHEA:22508"/>
        <dbReference type="Rhea" id="RHEA-COMP:17339"/>
        <dbReference type="Rhea" id="RHEA-COMP:17340"/>
        <dbReference type="ChEBI" id="CHEBI:33019"/>
        <dbReference type="ChEBI" id="CHEBI:61560"/>
        <dbReference type="ChEBI" id="CHEBI:173112"/>
        <dbReference type="EC" id="2.7.7.49"/>
    </reaction>
</comment>
<evidence type="ECO:0000256" key="11">
    <source>
        <dbReference type="ARBA" id="ARBA00023242"/>
    </source>
</evidence>
<dbReference type="GO" id="GO:0000333">
    <property type="term" value="C:telomerase catalytic core complex"/>
    <property type="evidence" value="ECO:0007669"/>
    <property type="project" value="TreeGrafter"/>
</dbReference>
<keyword evidence="6 14" id="KW-0548">Nucleotidyltransferase</keyword>
<evidence type="ECO:0000256" key="15">
    <source>
        <dbReference type="SAM" id="MobiDB-lite"/>
    </source>
</evidence>
<keyword evidence="4 14" id="KW-0158">Chromosome</keyword>
<keyword evidence="9 14" id="KW-0779">Telomere</keyword>
<evidence type="ECO:0000256" key="4">
    <source>
        <dbReference type="ARBA" id="ARBA00022454"/>
    </source>
</evidence>
<sequence>MEARGAKKKKTRRKKSSKCSPTSPFSIEKTPFKDEPNNGININDSFKPTFPHALNQTPIDKVTSFQLVNNILAVKVGVNIKSLLNDEIKKSVDLGHLACVLEKFLRQHKRLYVYRNVALRQIKVLLPDHKSSENYSRKVVFHILFFILSKVFPSELLGSKTNFKLFMKSVRRVVYGCQHQCLSLSSVVHGLKVSHIQWLQKAVPSNSLRLHVFACLVKWLVLYVQVTISRLFHLAVHASNEILFYDKEKWLRLKEREIKNLLLNNKIVPAENTDTSKFVDIGSTQFRVKKHGLRPITIFRKPSDTASILLRLKANMLLHQLAFANGAQNTTFNIRIDQMLQNGLRRVVGLYPDPVSRPPYYFVRADVKDAFGSVNHYKMNSILQDLNKQFLPADAMMKVWSVKKGNKVITMFESTNLALPTSVTLSKIGQPKTEKIIPILLHIRNHVHRLATQFGKSVFRISHGIPQGMHLSAILCEIYYNALDLKHFHAFRKVKEGEIFLRYCDDYLFLTPDKERAEMFLRKVSEGFTDFSVHFNNDKTLTNLSSDTFLIPFCGFRIDLSTFSVQSCFDAYESANIANTLSLSKTNKLGKSLLFRMKIVLKLNPILVDKRLNSKLNIVQNIYNSALFMAFRFCAFVHTCFPPKKVNQKFILNCVKVGERTLRKRVLRLVRKSATGNWISPKEIRWIVYQAFFARMSKSEVWCKTVLNYLRKTCEAISKELNTYQLKLLQSAKSPALPGVFSTMK</sequence>
<keyword evidence="18" id="KW-1185">Reference proteome</keyword>
<evidence type="ECO:0000256" key="10">
    <source>
        <dbReference type="ARBA" id="ARBA00022918"/>
    </source>
</evidence>
<keyword evidence="5 14" id="KW-0808">Transferase</keyword>
<gene>
    <name evidence="17" type="ORF">KUF71_015349</name>
</gene>
<dbReference type="InterPro" id="IPR043502">
    <property type="entry name" value="DNA/RNA_pol_sf"/>
</dbReference>
<dbReference type="InterPro" id="IPR003545">
    <property type="entry name" value="Telomerase_RT"/>
</dbReference>
<dbReference type="PANTHER" id="PTHR12066">
    <property type="entry name" value="TELOMERASE REVERSE TRANSCRIPTASE"/>
    <property type="match status" value="1"/>
</dbReference>
<reference evidence="17" key="1">
    <citation type="submission" date="2021-07" db="EMBL/GenBank/DDBJ databases">
        <authorList>
            <person name="Catto M.A."/>
            <person name="Jacobson A."/>
            <person name="Kennedy G."/>
            <person name="Labadie P."/>
            <person name="Hunt B.G."/>
            <person name="Srinivasan R."/>
        </authorList>
    </citation>
    <scope>NUCLEOTIDE SEQUENCE</scope>
    <source>
        <strain evidence="17">PL_HMW_Pooled</strain>
        <tissue evidence="17">Head</tissue>
    </source>
</reference>
<dbReference type="SUPFAM" id="SSF56672">
    <property type="entry name" value="DNA/RNA polymerases"/>
    <property type="match status" value="1"/>
</dbReference>
<comment type="subcellular location">
    <subcellularLocation>
        <location evidence="14">Nucleus</location>
    </subcellularLocation>
    <subcellularLocation>
        <location evidence="14">Chromosome</location>
        <location evidence="14">Telomere</location>
    </subcellularLocation>
</comment>
<dbReference type="EMBL" id="JAHWGI010001278">
    <property type="protein sequence ID" value="KAK3927043.1"/>
    <property type="molecule type" value="Genomic_DNA"/>
</dbReference>
<evidence type="ECO:0000256" key="2">
    <source>
        <dbReference type="ARBA" id="ARBA00012493"/>
    </source>
</evidence>
<evidence type="ECO:0000256" key="12">
    <source>
        <dbReference type="ARBA" id="ARBA00032044"/>
    </source>
</evidence>
<evidence type="ECO:0000256" key="13">
    <source>
        <dbReference type="ARBA" id="ARBA00048173"/>
    </source>
</evidence>
<dbReference type="EC" id="2.7.7.49" evidence="2 14"/>
<evidence type="ECO:0000313" key="18">
    <source>
        <dbReference type="Proteomes" id="UP001219518"/>
    </source>
</evidence>
<dbReference type="Proteomes" id="UP001219518">
    <property type="component" value="Unassembled WGS sequence"/>
</dbReference>
<dbReference type="Gene3D" id="3.30.70.2630">
    <property type="match status" value="1"/>
</dbReference>
<dbReference type="PRINTS" id="PR01365">
    <property type="entry name" value="TELOMERASERT"/>
</dbReference>
<keyword evidence="8 14" id="KW-0460">Magnesium</keyword>
<feature type="compositionally biased region" description="Basic residues" evidence="15">
    <location>
        <begin position="1"/>
        <end position="17"/>
    </location>
</feature>
<dbReference type="Pfam" id="PF00078">
    <property type="entry name" value="RVT_1"/>
    <property type="match status" value="1"/>
</dbReference>
<dbReference type="SMART" id="SM00975">
    <property type="entry name" value="Telomerase_RBD"/>
    <property type="match status" value="1"/>
</dbReference>
<protein>
    <recommendedName>
        <fullName evidence="3 14">Telomerase reverse transcriptase</fullName>
        <ecNumber evidence="2 14">2.7.7.49</ecNumber>
    </recommendedName>
    <alternativeName>
        <fullName evidence="12 14">Telomerase catalytic subunit</fullName>
    </alternativeName>
</protein>
<evidence type="ECO:0000256" key="6">
    <source>
        <dbReference type="ARBA" id="ARBA00022695"/>
    </source>
</evidence>
<comment type="caution">
    <text evidence="17">The sequence shown here is derived from an EMBL/GenBank/DDBJ whole genome shotgun (WGS) entry which is preliminary data.</text>
</comment>
<dbReference type="CDD" id="cd01648">
    <property type="entry name" value="TERT"/>
    <property type="match status" value="1"/>
</dbReference>
<feature type="region of interest" description="Disordered" evidence="15">
    <location>
        <begin position="1"/>
        <end position="38"/>
    </location>
</feature>
<evidence type="ECO:0000256" key="8">
    <source>
        <dbReference type="ARBA" id="ARBA00022842"/>
    </source>
</evidence>
<dbReference type="GO" id="GO:0007004">
    <property type="term" value="P:telomere maintenance via telomerase"/>
    <property type="evidence" value="ECO:0007669"/>
    <property type="project" value="TreeGrafter"/>
</dbReference>
<keyword evidence="10 14" id="KW-0695">RNA-directed DNA polymerase</keyword>
<name>A0AAE1HT90_9NEOP</name>
<organism evidence="17 18">
    <name type="scientific">Frankliniella fusca</name>
    <dbReference type="NCBI Taxonomy" id="407009"/>
    <lineage>
        <taxon>Eukaryota</taxon>
        <taxon>Metazoa</taxon>
        <taxon>Ecdysozoa</taxon>
        <taxon>Arthropoda</taxon>
        <taxon>Hexapoda</taxon>
        <taxon>Insecta</taxon>
        <taxon>Pterygota</taxon>
        <taxon>Neoptera</taxon>
        <taxon>Paraneoptera</taxon>
        <taxon>Thysanoptera</taxon>
        <taxon>Terebrantia</taxon>
        <taxon>Thripoidea</taxon>
        <taxon>Thripidae</taxon>
        <taxon>Frankliniella</taxon>
    </lineage>
</organism>
<proteinExistence type="inferred from homology"/>
<accession>A0AAE1HT90</accession>
<dbReference type="InterPro" id="IPR000477">
    <property type="entry name" value="RT_dom"/>
</dbReference>
<dbReference type="AlphaFoldDB" id="A0AAE1HT90"/>
<comment type="function">
    <text evidence="14">Telomerase is a ribonucleoprotein enzyme essential for the replication of chromosome termini in most eukaryotes. It elongates telomeres. It is a reverse transcriptase that adds simple sequence repeats to chromosome ends by copying a template sequence within the RNA component of the enzyme.</text>
</comment>
<comment type="similarity">
    <text evidence="1 14">Belongs to the reverse transcriptase family. Telomerase subfamily.</text>
</comment>
<evidence type="ECO:0000259" key="16">
    <source>
        <dbReference type="PROSITE" id="PS50878"/>
    </source>
</evidence>